<dbReference type="Proteomes" id="UP000033451">
    <property type="component" value="Unassembled WGS sequence"/>
</dbReference>
<dbReference type="Gene3D" id="2.60.120.10">
    <property type="entry name" value="Jelly Rolls"/>
    <property type="match status" value="1"/>
</dbReference>
<dbReference type="PANTHER" id="PTHR46797">
    <property type="entry name" value="HTH-TYPE TRANSCRIPTIONAL REGULATOR"/>
    <property type="match status" value="1"/>
</dbReference>
<evidence type="ECO:0000259" key="2">
    <source>
        <dbReference type="PROSITE" id="PS50943"/>
    </source>
</evidence>
<feature type="domain" description="HTH cro/C1-type" evidence="2">
    <location>
        <begin position="26"/>
        <end position="80"/>
    </location>
</feature>
<organism evidence="3 4">
    <name type="scientific">Microbacterium ginsengisoli</name>
    <dbReference type="NCBI Taxonomy" id="400772"/>
    <lineage>
        <taxon>Bacteria</taxon>
        <taxon>Bacillati</taxon>
        <taxon>Actinomycetota</taxon>
        <taxon>Actinomycetes</taxon>
        <taxon>Micrococcales</taxon>
        <taxon>Microbacteriaceae</taxon>
        <taxon>Microbacterium</taxon>
    </lineage>
</organism>
<evidence type="ECO:0000313" key="4">
    <source>
        <dbReference type="Proteomes" id="UP000033451"/>
    </source>
</evidence>
<dbReference type="InterPro" id="IPR010982">
    <property type="entry name" value="Lambda_DNA-bd_dom_sf"/>
</dbReference>
<keyword evidence="4" id="KW-1185">Reference proteome</keyword>
<accession>A0A0F0LS33</accession>
<evidence type="ECO:0000256" key="1">
    <source>
        <dbReference type="ARBA" id="ARBA00023125"/>
    </source>
</evidence>
<dbReference type="GO" id="GO:0003700">
    <property type="term" value="F:DNA-binding transcription factor activity"/>
    <property type="evidence" value="ECO:0007669"/>
    <property type="project" value="TreeGrafter"/>
</dbReference>
<dbReference type="Gene3D" id="1.10.260.40">
    <property type="entry name" value="lambda repressor-like DNA-binding domains"/>
    <property type="match status" value="1"/>
</dbReference>
<dbReference type="PROSITE" id="PS50943">
    <property type="entry name" value="HTH_CROC1"/>
    <property type="match status" value="1"/>
</dbReference>
<dbReference type="Pfam" id="PF07883">
    <property type="entry name" value="Cupin_2"/>
    <property type="match status" value="1"/>
</dbReference>
<dbReference type="CDD" id="cd02209">
    <property type="entry name" value="cupin_XRE_C"/>
    <property type="match status" value="1"/>
</dbReference>
<dbReference type="GO" id="GO:0005829">
    <property type="term" value="C:cytosol"/>
    <property type="evidence" value="ECO:0007669"/>
    <property type="project" value="TreeGrafter"/>
</dbReference>
<dbReference type="AlphaFoldDB" id="A0A0F0LS33"/>
<dbReference type="GO" id="GO:0003677">
    <property type="term" value="F:DNA binding"/>
    <property type="evidence" value="ECO:0007669"/>
    <property type="project" value="UniProtKB-KW"/>
</dbReference>
<sequence>MSAEPAIVGGAAASDLLAAGLLGAHVRGLRKARGLTLVQLATATELSHPFLSQLERGLAQPSLGSLRRIAVALGTSPLELIAAAEAPTADVPATEVHRGAGGDLEADFAVGSGRLLAHPVRPFHPMVYAADNTAPGDYFAHAEDEFSYVLDGRVCLDLDGEVTELGVGDASYYAGGVAHRTWSADGAPFRLLIVKQRPPHSAATD</sequence>
<dbReference type="SUPFAM" id="SSF47413">
    <property type="entry name" value="lambda repressor-like DNA-binding domains"/>
    <property type="match status" value="1"/>
</dbReference>
<dbReference type="STRING" id="400772.RR49_02094"/>
<dbReference type="InterPro" id="IPR014710">
    <property type="entry name" value="RmlC-like_jellyroll"/>
</dbReference>
<protein>
    <submittedName>
        <fullName evidence="3">HTH-type transcriptional regulator PuuR</fullName>
    </submittedName>
</protein>
<keyword evidence="1" id="KW-0238">DNA-binding</keyword>
<proteinExistence type="predicted"/>
<dbReference type="SMART" id="SM00530">
    <property type="entry name" value="HTH_XRE"/>
    <property type="match status" value="1"/>
</dbReference>
<dbReference type="PATRIC" id="fig|400772.4.peg.2108"/>
<dbReference type="CDD" id="cd00093">
    <property type="entry name" value="HTH_XRE"/>
    <property type="match status" value="1"/>
</dbReference>
<reference evidence="3 4" key="1">
    <citation type="submission" date="2015-02" db="EMBL/GenBank/DDBJ databases">
        <title>Draft genome sequences of ten Microbacterium spp. with emphasis on heavy metal contaminated environments.</title>
        <authorList>
            <person name="Corretto E."/>
        </authorList>
    </citation>
    <scope>NUCLEOTIDE SEQUENCE [LARGE SCALE GENOMIC DNA]</scope>
    <source>
        <strain evidence="3 4">DSM 18659</strain>
    </source>
</reference>
<name>A0A0F0LS33_9MICO</name>
<evidence type="ECO:0000313" key="3">
    <source>
        <dbReference type="EMBL" id="KJL36047.1"/>
    </source>
</evidence>
<dbReference type="Pfam" id="PF13560">
    <property type="entry name" value="HTH_31"/>
    <property type="match status" value="1"/>
</dbReference>
<dbReference type="InterPro" id="IPR001387">
    <property type="entry name" value="Cro/C1-type_HTH"/>
</dbReference>
<gene>
    <name evidence="3" type="primary">puuR_2</name>
    <name evidence="3" type="ORF">RR49_02094</name>
</gene>
<comment type="caution">
    <text evidence="3">The sequence shown here is derived from an EMBL/GenBank/DDBJ whole genome shotgun (WGS) entry which is preliminary data.</text>
</comment>
<dbReference type="SUPFAM" id="SSF51182">
    <property type="entry name" value="RmlC-like cupins"/>
    <property type="match status" value="1"/>
</dbReference>
<dbReference type="InterPro" id="IPR050807">
    <property type="entry name" value="TransReg_Diox_bact_type"/>
</dbReference>
<dbReference type="PANTHER" id="PTHR46797:SF1">
    <property type="entry name" value="METHYLPHOSPHONATE SYNTHASE"/>
    <property type="match status" value="1"/>
</dbReference>
<dbReference type="EMBL" id="JYIY01000076">
    <property type="protein sequence ID" value="KJL36047.1"/>
    <property type="molecule type" value="Genomic_DNA"/>
</dbReference>
<dbReference type="RefSeq" id="WP_048808982.1">
    <property type="nucleotide sequence ID" value="NZ_JYIY01000076.1"/>
</dbReference>
<dbReference type="InterPro" id="IPR011051">
    <property type="entry name" value="RmlC_Cupin_sf"/>
</dbReference>
<dbReference type="InterPro" id="IPR013096">
    <property type="entry name" value="Cupin_2"/>
</dbReference>